<feature type="chain" id="PRO_5043886543" description="RxLR effector candidate protein" evidence="1">
    <location>
        <begin position="20"/>
        <end position="294"/>
    </location>
</feature>
<proteinExistence type="predicted"/>
<feature type="signal peptide" evidence="1">
    <location>
        <begin position="1"/>
        <end position="19"/>
    </location>
</feature>
<reference evidence="2" key="1">
    <citation type="submission" date="2024-01" db="EMBL/GenBank/DDBJ databases">
        <authorList>
            <person name="Webb A."/>
        </authorList>
    </citation>
    <scope>NUCLEOTIDE SEQUENCE</scope>
    <source>
        <strain evidence="2">Pm1</strain>
    </source>
</reference>
<dbReference type="Proteomes" id="UP001162060">
    <property type="component" value="Unassembled WGS sequence"/>
</dbReference>
<sequence length="294" mass="32995">MRLPYLLSLLVICARGTAGLNTTGVNGADTAVLTSSFVDPRVDESALVAPILTEVHDSAIDKSSPEDQKGEDRAISTSVVSDAFNSLWKGIRYVMPSNTAALEVKITKGMKDKELLVNGKIVDKTKFVELLRDELQLHRRWRYDEVVDLLVNTKHVDLTDLVEAFHALRSEPDMMFHADRMQRVIAIRYPQVVSSTMHPLWLGAQLSPETVYWMLPSGLKVNYRKKYGAVIGGAHLFEDFGPIKAYIEKCRDIHVYTEHDEHRLLRYFYRHCMELGAAAGTKPSTAKLKHGASG</sequence>
<keyword evidence="1" id="KW-0732">Signal</keyword>
<dbReference type="EMBL" id="CAKLBY020000221">
    <property type="protein sequence ID" value="CAK7935284.1"/>
    <property type="molecule type" value="Genomic_DNA"/>
</dbReference>
<evidence type="ECO:0000313" key="3">
    <source>
        <dbReference type="Proteomes" id="UP001162060"/>
    </source>
</evidence>
<name>A0AAV1UK79_9STRA</name>
<comment type="caution">
    <text evidence="2">The sequence shown here is derived from an EMBL/GenBank/DDBJ whole genome shotgun (WGS) entry which is preliminary data.</text>
</comment>
<evidence type="ECO:0000256" key="1">
    <source>
        <dbReference type="SAM" id="SignalP"/>
    </source>
</evidence>
<dbReference type="AlphaFoldDB" id="A0AAV1UK79"/>
<evidence type="ECO:0008006" key="4">
    <source>
        <dbReference type="Google" id="ProtNLM"/>
    </source>
</evidence>
<evidence type="ECO:0000313" key="2">
    <source>
        <dbReference type="EMBL" id="CAK7935284.1"/>
    </source>
</evidence>
<gene>
    <name evidence="2" type="ORF">PM001_LOCUS20434</name>
</gene>
<organism evidence="2 3">
    <name type="scientific">Peronospora matthiolae</name>
    <dbReference type="NCBI Taxonomy" id="2874970"/>
    <lineage>
        <taxon>Eukaryota</taxon>
        <taxon>Sar</taxon>
        <taxon>Stramenopiles</taxon>
        <taxon>Oomycota</taxon>
        <taxon>Peronosporomycetes</taxon>
        <taxon>Peronosporales</taxon>
        <taxon>Peronosporaceae</taxon>
        <taxon>Peronospora</taxon>
    </lineage>
</organism>
<accession>A0AAV1UK79</accession>
<protein>
    <recommendedName>
        <fullName evidence="4">RxLR effector candidate protein</fullName>
    </recommendedName>
</protein>